<keyword evidence="5 12" id="KW-0812">Transmembrane</keyword>
<dbReference type="InterPro" id="IPR050640">
    <property type="entry name" value="Bact_2-comp_sensor_kinase"/>
</dbReference>
<dbReference type="Gene3D" id="6.10.340.10">
    <property type="match status" value="1"/>
</dbReference>
<dbReference type="GO" id="GO:0005886">
    <property type="term" value="C:plasma membrane"/>
    <property type="evidence" value="ECO:0007669"/>
    <property type="project" value="UniProtKB-SubCell"/>
</dbReference>
<evidence type="ECO:0000256" key="8">
    <source>
        <dbReference type="ARBA" id="ARBA00022840"/>
    </source>
</evidence>
<evidence type="ECO:0000313" key="15">
    <source>
        <dbReference type="Proteomes" id="UP001198200"/>
    </source>
</evidence>
<keyword evidence="7 14" id="KW-0418">Kinase</keyword>
<evidence type="ECO:0000256" key="2">
    <source>
        <dbReference type="ARBA" id="ARBA00022475"/>
    </source>
</evidence>
<dbReference type="Proteomes" id="UP001198200">
    <property type="component" value="Unassembled WGS sequence"/>
</dbReference>
<dbReference type="SMART" id="SM00304">
    <property type="entry name" value="HAMP"/>
    <property type="match status" value="1"/>
</dbReference>
<dbReference type="InterPro" id="IPR010559">
    <property type="entry name" value="Sig_transdc_His_kin_internal"/>
</dbReference>
<dbReference type="GO" id="GO:0000155">
    <property type="term" value="F:phosphorelay sensor kinase activity"/>
    <property type="evidence" value="ECO:0007669"/>
    <property type="project" value="InterPro"/>
</dbReference>
<feature type="transmembrane region" description="Helical" evidence="12">
    <location>
        <begin position="301"/>
        <end position="319"/>
    </location>
</feature>
<dbReference type="InterPro" id="IPR003594">
    <property type="entry name" value="HATPase_dom"/>
</dbReference>
<evidence type="ECO:0000256" key="6">
    <source>
        <dbReference type="ARBA" id="ARBA00022741"/>
    </source>
</evidence>
<protein>
    <submittedName>
        <fullName evidence="14">Sensor histidine kinase</fullName>
    </submittedName>
</protein>
<dbReference type="AlphaFoldDB" id="A0AAE3E4S4"/>
<dbReference type="SUPFAM" id="SSF55874">
    <property type="entry name" value="ATPase domain of HSP90 chaperone/DNA topoisomerase II/histidine kinase"/>
    <property type="match status" value="1"/>
</dbReference>
<evidence type="ECO:0000313" key="14">
    <source>
        <dbReference type="EMBL" id="MCC2221794.1"/>
    </source>
</evidence>
<dbReference type="InterPro" id="IPR003660">
    <property type="entry name" value="HAMP_dom"/>
</dbReference>
<comment type="caution">
    <text evidence="14">The sequence shown here is derived from an EMBL/GenBank/DDBJ whole genome shotgun (WGS) entry which is preliminary data.</text>
</comment>
<sequence length="595" mass="68860">MKKVRQLAHHFFYNIAFVKKMIFLFCIGILVPMIFQQTVYYLETERGIKERMLSTVNEALDDKTLKIASVLSEAAALEKRYSTNETLYQCLDKKYTKDLDYLIQYQETFQVLFSETNLYPYHIRMIRLYTDNPTLMNGAYVRKTSDMELESLGETLDYVNLYPVKNQTNTYIRTSHETRRIAGTSDSRSLSVIRAFDYYKQYDAYQKLIRVDVEYDDLLAILQETNLFENMILTDSNNQVVVALNSYANSGKMVQINPEKIADSGKLLLSRELSNFGLTLYGLYDMSSISKEFQTSRIQSFFLATASILFALGCVYLVAGNISRRLNRLVTQADEIAHGNFIKKAESSTAQDEFGVLEKSMDRMSAQQEDLIEREYKAQVQQAQLERETNQARFLALQSQVNPHFMFNALESIRLKARVKGEIETAQMIKYMAKMFRNLIEWDDNIITVREEIAFLDEFLHIQEYRFEDEFSYEIHVQEEAYECKIPKMILQPLVENACVHGLEAIEDKRLVGICVTADFTKNMLYLQVEDNGGGMTAEKLEALKVSFQENDEKGKSVGLKNVYRRLSLYYGDRMTFDIESVVGKGTICRICIPL</sequence>
<proteinExistence type="predicted"/>
<keyword evidence="6" id="KW-0547">Nucleotide-binding</keyword>
<gene>
    <name evidence="14" type="ORF">LKD48_09130</name>
</gene>
<keyword evidence="2" id="KW-1003">Cell membrane</keyword>
<evidence type="ECO:0000256" key="1">
    <source>
        <dbReference type="ARBA" id="ARBA00004651"/>
    </source>
</evidence>
<dbReference type="EMBL" id="JAJEQN010000021">
    <property type="protein sequence ID" value="MCC2221794.1"/>
    <property type="molecule type" value="Genomic_DNA"/>
</dbReference>
<dbReference type="Pfam" id="PF02518">
    <property type="entry name" value="HATPase_c"/>
    <property type="match status" value="1"/>
</dbReference>
<evidence type="ECO:0000256" key="9">
    <source>
        <dbReference type="ARBA" id="ARBA00022989"/>
    </source>
</evidence>
<dbReference type="PANTHER" id="PTHR34220">
    <property type="entry name" value="SENSOR HISTIDINE KINASE YPDA"/>
    <property type="match status" value="1"/>
</dbReference>
<evidence type="ECO:0000256" key="7">
    <source>
        <dbReference type="ARBA" id="ARBA00022777"/>
    </source>
</evidence>
<dbReference type="PROSITE" id="PS50885">
    <property type="entry name" value="HAMP"/>
    <property type="match status" value="1"/>
</dbReference>
<feature type="domain" description="HAMP" evidence="13">
    <location>
        <begin position="320"/>
        <end position="373"/>
    </location>
</feature>
<evidence type="ECO:0000259" key="13">
    <source>
        <dbReference type="PROSITE" id="PS50885"/>
    </source>
</evidence>
<evidence type="ECO:0000256" key="4">
    <source>
        <dbReference type="ARBA" id="ARBA00022679"/>
    </source>
</evidence>
<name>A0AAE3E4S4_9FIRM</name>
<keyword evidence="9 12" id="KW-1133">Transmembrane helix</keyword>
<keyword evidence="10" id="KW-0902">Two-component regulatory system</keyword>
<evidence type="ECO:0000256" key="12">
    <source>
        <dbReference type="SAM" id="Phobius"/>
    </source>
</evidence>
<dbReference type="GO" id="GO:0005524">
    <property type="term" value="F:ATP binding"/>
    <property type="evidence" value="ECO:0007669"/>
    <property type="project" value="UniProtKB-KW"/>
</dbReference>
<reference evidence="14 15" key="1">
    <citation type="submission" date="2021-10" db="EMBL/GenBank/DDBJ databases">
        <title>Anaerobic single-cell dispensing facilitates the cultivation of human gut bacteria.</title>
        <authorList>
            <person name="Afrizal A."/>
        </authorList>
    </citation>
    <scope>NUCLEOTIDE SEQUENCE [LARGE SCALE GENOMIC DNA]</scope>
    <source>
        <strain evidence="14 15">CLA-AA-H224</strain>
    </source>
</reference>
<dbReference type="Pfam" id="PF06580">
    <property type="entry name" value="His_kinase"/>
    <property type="match status" value="1"/>
</dbReference>
<feature type="transmembrane region" description="Helical" evidence="12">
    <location>
        <begin position="21"/>
        <end position="42"/>
    </location>
</feature>
<evidence type="ECO:0000256" key="5">
    <source>
        <dbReference type="ARBA" id="ARBA00022692"/>
    </source>
</evidence>
<keyword evidence="3" id="KW-0597">Phosphoprotein</keyword>
<dbReference type="InterPro" id="IPR036890">
    <property type="entry name" value="HATPase_C_sf"/>
</dbReference>
<evidence type="ECO:0000256" key="3">
    <source>
        <dbReference type="ARBA" id="ARBA00022553"/>
    </source>
</evidence>
<keyword evidence="8" id="KW-0067">ATP-binding</keyword>
<keyword evidence="11 12" id="KW-0472">Membrane</keyword>
<dbReference type="SUPFAM" id="SSF158472">
    <property type="entry name" value="HAMP domain-like"/>
    <property type="match status" value="1"/>
</dbReference>
<comment type="subcellular location">
    <subcellularLocation>
        <location evidence="1">Cell membrane</location>
        <topology evidence="1">Multi-pass membrane protein</topology>
    </subcellularLocation>
</comment>
<organism evidence="14 15">
    <name type="scientific">Anthropogastromicrobium aceti</name>
    <dbReference type="NCBI Taxonomy" id="2981768"/>
    <lineage>
        <taxon>Bacteria</taxon>
        <taxon>Bacillati</taxon>
        <taxon>Bacillota</taxon>
        <taxon>Clostridia</taxon>
        <taxon>Lachnospirales</taxon>
        <taxon>Lachnospiraceae</taxon>
        <taxon>Anthropogastromicrobium</taxon>
    </lineage>
</organism>
<dbReference type="Pfam" id="PF00672">
    <property type="entry name" value="HAMP"/>
    <property type="match status" value="1"/>
</dbReference>
<evidence type="ECO:0000256" key="11">
    <source>
        <dbReference type="ARBA" id="ARBA00023136"/>
    </source>
</evidence>
<dbReference type="CDD" id="cd06225">
    <property type="entry name" value="HAMP"/>
    <property type="match status" value="1"/>
</dbReference>
<dbReference type="PANTHER" id="PTHR34220:SF11">
    <property type="entry name" value="SENSOR PROTEIN KINASE HPTS"/>
    <property type="match status" value="1"/>
</dbReference>
<keyword evidence="4" id="KW-0808">Transferase</keyword>
<dbReference type="RefSeq" id="WP_308731841.1">
    <property type="nucleotide sequence ID" value="NZ_JAJEQN010000021.1"/>
</dbReference>
<keyword evidence="15" id="KW-1185">Reference proteome</keyword>
<evidence type="ECO:0000256" key="10">
    <source>
        <dbReference type="ARBA" id="ARBA00023012"/>
    </source>
</evidence>
<accession>A0AAE3E4S4</accession>
<dbReference type="Gene3D" id="3.30.565.10">
    <property type="entry name" value="Histidine kinase-like ATPase, C-terminal domain"/>
    <property type="match status" value="1"/>
</dbReference>